<dbReference type="Proteomes" id="UP000635565">
    <property type="component" value="Unassembled WGS sequence"/>
</dbReference>
<feature type="transmembrane region" description="Helical" evidence="8">
    <location>
        <begin position="6"/>
        <end position="29"/>
    </location>
</feature>
<evidence type="ECO:0000313" key="10">
    <source>
        <dbReference type="Proteomes" id="UP000635565"/>
    </source>
</evidence>
<comment type="caution">
    <text evidence="9">The sequence shown here is derived from an EMBL/GenBank/DDBJ whole genome shotgun (WGS) entry which is preliminary data.</text>
</comment>
<evidence type="ECO:0000256" key="5">
    <source>
        <dbReference type="ARBA" id="ARBA00022692"/>
    </source>
</evidence>
<organism evidence="9 10">
    <name type="scientific">Dictyobacter formicarum</name>
    <dbReference type="NCBI Taxonomy" id="2778368"/>
    <lineage>
        <taxon>Bacteria</taxon>
        <taxon>Bacillati</taxon>
        <taxon>Chloroflexota</taxon>
        <taxon>Ktedonobacteria</taxon>
        <taxon>Ktedonobacterales</taxon>
        <taxon>Dictyobacteraceae</taxon>
        <taxon>Dictyobacter</taxon>
    </lineage>
</organism>
<keyword evidence="4" id="KW-0808">Transferase</keyword>
<comment type="subcellular location">
    <subcellularLocation>
        <location evidence="1">Cell membrane</location>
        <topology evidence="1">Multi-pass membrane protein</topology>
    </subcellularLocation>
</comment>
<dbReference type="RefSeq" id="WP_201366841.1">
    <property type="nucleotide sequence ID" value="NZ_BNJJ01000034.1"/>
</dbReference>
<reference evidence="9 10" key="1">
    <citation type="journal article" date="2021" name="Int. J. Syst. Evol. Microbiol.">
        <title>Reticulibacter mediterranei gen. nov., sp. nov., within the new family Reticulibacteraceae fam. nov., and Ktedonospora formicarum gen. nov., sp. nov., Ktedonobacter robiniae sp. nov., Dictyobacter formicarum sp. nov. and Dictyobacter arantiisoli sp. nov., belonging to the class Ktedonobacteria.</title>
        <authorList>
            <person name="Yabe S."/>
            <person name="Zheng Y."/>
            <person name="Wang C.M."/>
            <person name="Sakai Y."/>
            <person name="Abe K."/>
            <person name="Yokota A."/>
            <person name="Donadio S."/>
            <person name="Cavaletti L."/>
            <person name="Monciardini P."/>
        </authorList>
    </citation>
    <scope>NUCLEOTIDE SEQUENCE [LARGE SCALE GENOMIC DNA]</scope>
    <source>
        <strain evidence="9 10">SOSP1-9</strain>
    </source>
</reference>
<name>A0ABQ3VTN1_9CHLR</name>
<evidence type="ECO:0000256" key="1">
    <source>
        <dbReference type="ARBA" id="ARBA00004651"/>
    </source>
</evidence>
<dbReference type="EMBL" id="BNJJ01000034">
    <property type="protein sequence ID" value="GHO89315.1"/>
    <property type="molecule type" value="Genomic_DNA"/>
</dbReference>
<feature type="transmembrane region" description="Helical" evidence="8">
    <location>
        <begin position="181"/>
        <end position="196"/>
    </location>
</feature>
<feature type="transmembrane region" description="Helical" evidence="8">
    <location>
        <begin position="352"/>
        <end position="374"/>
    </location>
</feature>
<feature type="transmembrane region" description="Helical" evidence="8">
    <location>
        <begin position="411"/>
        <end position="436"/>
    </location>
</feature>
<feature type="transmembrane region" description="Helical" evidence="8">
    <location>
        <begin position="83"/>
        <end position="103"/>
    </location>
</feature>
<keyword evidence="3" id="KW-0328">Glycosyltransferase</keyword>
<evidence type="ECO:0000313" key="9">
    <source>
        <dbReference type="EMBL" id="GHO89315.1"/>
    </source>
</evidence>
<feature type="transmembrane region" description="Helical" evidence="8">
    <location>
        <begin position="386"/>
        <end position="405"/>
    </location>
</feature>
<evidence type="ECO:0000256" key="2">
    <source>
        <dbReference type="ARBA" id="ARBA00022475"/>
    </source>
</evidence>
<feature type="transmembrane region" description="Helical" evidence="8">
    <location>
        <begin position="203"/>
        <end position="223"/>
    </location>
</feature>
<protein>
    <recommendedName>
        <fullName evidence="11">Glycosyltransferase RgtA/B/C/D-like domain-containing protein</fullName>
    </recommendedName>
</protein>
<evidence type="ECO:0008006" key="11">
    <source>
        <dbReference type="Google" id="ProtNLM"/>
    </source>
</evidence>
<keyword evidence="2" id="KW-1003">Cell membrane</keyword>
<evidence type="ECO:0000256" key="7">
    <source>
        <dbReference type="ARBA" id="ARBA00023136"/>
    </source>
</evidence>
<keyword evidence="7 8" id="KW-0472">Membrane</keyword>
<keyword evidence="5 8" id="KW-0812">Transmembrane</keyword>
<evidence type="ECO:0000256" key="6">
    <source>
        <dbReference type="ARBA" id="ARBA00022989"/>
    </source>
</evidence>
<feature type="transmembrane region" description="Helical" evidence="8">
    <location>
        <begin position="160"/>
        <end position="175"/>
    </location>
</feature>
<evidence type="ECO:0000256" key="8">
    <source>
        <dbReference type="SAM" id="Phobius"/>
    </source>
</evidence>
<evidence type="ECO:0000256" key="4">
    <source>
        <dbReference type="ARBA" id="ARBA00022679"/>
    </source>
</evidence>
<accession>A0ABQ3VTN1</accession>
<feature type="transmembrane region" description="Helical" evidence="8">
    <location>
        <begin position="110"/>
        <end position="130"/>
    </location>
</feature>
<dbReference type="InterPro" id="IPR050297">
    <property type="entry name" value="LipidA_mod_glycosyltrf_83"/>
</dbReference>
<keyword evidence="6 8" id="KW-1133">Transmembrane helix</keyword>
<gene>
    <name evidence="9" type="ORF">KSZ_73210</name>
</gene>
<feature type="transmembrane region" description="Helical" evidence="8">
    <location>
        <begin position="457"/>
        <end position="477"/>
    </location>
</feature>
<sequence length="588" mass="66915">MQKNTLLRYLLPALLLTVLTSGVIIAFYANHPRAELLADTWSYLYVVDRIVVAGQLVNAWRLPCYPLFISALYAVTGQGNVEAVSIAQAVLFVLATLEIYILAALIFHRAWLAFTLSLMVGINLTLISYVKPLMTEGMGLWLLASLTLTTILFMKTFRRRLLWLTAFWMLLLFMTRPEWLYLPPLLFAYVLLMAHWKHLFRRLFPHALAALIVIYAIVGGYIYTNATQNNFVGTTWITNINLVGKILQYNMQDHGDPSNPQHVEIAHTLDRYLKQGIWDPYFIMAHEPKLFGNNISEPAKYAEYIILHHPKTFILKTTPLFFSSLTAYAQESRVDPKGTLGQPLSILHEASYLLYFSNSLFPFCVLLWLSLFYFKSNRQNPIVQAMGLLILICVYGILLTTAGGYRDYDYMRIYVLFDPLMIIIIWGSLLGGLLLFWNKVIRQAPFQKSKSNHMRSLLFSCCCLIAVVLSGCEGELITPPNNHNLTLVSCHPEGRVGLLFMRFDNRGADVSSASMQLHFKTPYTQQPVTMHINIPAIPHNQERLVTIDVPVYASTYWMPDSLVKVNLSLPAANKQPQTTFTMVCHDPS</sequence>
<feature type="transmembrane region" description="Helical" evidence="8">
    <location>
        <begin position="136"/>
        <end position="153"/>
    </location>
</feature>
<dbReference type="PANTHER" id="PTHR33908">
    <property type="entry name" value="MANNOSYLTRANSFERASE YKCB-RELATED"/>
    <property type="match status" value="1"/>
</dbReference>
<proteinExistence type="predicted"/>
<evidence type="ECO:0000256" key="3">
    <source>
        <dbReference type="ARBA" id="ARBA00022676"/>
    </source>
</evidence>
<keyword evidence="10" id="KW-1185">Reference proteome</keyword>
<dbReference type="PANTHER" id="PTHR33908:SF11">
    <property type="entry name" value="MEMBRANE PROTEIN"/>
    <property type="match status" value="1"/>
</dbReference>